<dbReference type="RefSeq" id="WP_184218362.1">
    <property type="nucleotide sequence ID" value="NZ_JACHIP010000004.1"/>
</dbReference>
<keyword evidence="2" id="KW-1133">Transmembrane helix</keyword>
<feature type="region of interest" description="Disordered" evidence="1">
    <location>
        <begin position="109"/>
        <end position="128"/>
    </location>
</feature>
<sequence length="205" mass="22530">MTNEQMNPDAAIDHVLTGLAGVEAPHEIEQRVLKAVQRRAAEQQGPRFAALSTLIHWQPWAVAACVVVLSFAASVAVRKRHEPRHDEAVLNQHTLPNVAAVPPSEVAKARQRQPAYSASSYRKNTAKPEAISDEEALAISEMLAPSKPAPPLPLTHQEKLLAEAVHQAGPTDLSSLRSEIRDRQMELSKAEFHDFFEPPPAKDNE</sequence>
<name>A0A7W7ZES5_9BACT</name>
<evidence type="ECO:0000256" key="1">
    <source>
        <dbReference type="SAM" id="MobiDB-lite"/>
    </source>
</evidence>
<keyword evidence="2" id="KW-0812">Transmembrane</keyword>
<protein>
    <submittedName>
        <fullName evidence="3">Uncharacterized protein</fullName>
    </submittedName>
</protein>
<keyword evidence="4" id="KW-1185">Reference proteome</keyword>
<dbReference type="AlphaFoldDB" id="A0A7W7ZES5"/>
<feature type="transmembrane region" description="Helical" evidence="2">
    <location>
        <begin position="57"/>
        <end position="77"/>
    </location>
</feature>
<evidence type="ECO:0000313" key="3">
    <source>
        <dbReference type="EMBL" id="MBB5058569.1"/>
    </source>
</evidence>
<organism evidence="3 4">
    <name type="scientific">Granulicella aggregans</name>
    <dbReference type="NCBI Taxonomy" id="474949"/>
    <lineage>
        <taxon>Bacteria</taxon>
        <taxon>Pseudomonadati</taxon>
        <taxon>Acidobacteriota</taxon>
        <taxon>Terriglobia</taxon>
        <taxon>Terriglobales</taxon>
        <taxon>Acidobacteriaceae</taxon>
        <taxon>Granulicella</taxon>
    </lineage>
</organism>
<feature type="compositionally biased region" description="Polar residues" evidence="1">
    <location>
        <begin position="114"/>
        <end position="123"/>
    </location>
</feature>
<comment type="caution">
    <text evidence="3">The sequence shown here is derived from an EMBL/GenBank/DDBJ whole genome shotgun (WGS) entry which is preliminary data.</text>
</comment>
<gene>
    <name evidence="3" type="ORF">HDF16_003283</name>
</gene>
<proteinExistence type="predicted"/>
<evidence type="ECO:0000256" key="2">
    <source>
        <dbReference type="SAM" id="Phobius"/>
    </source>
</evidence>
<dbReference type="Proteomes" id="UP000540989">
    <property type="component" value="Unassembled WGS sequence"/>
</dbReference>
<accession>A0A7W7ZES5</accession>
<reference evidence="3 4" key="1">
    <citation type="submission" date="2020-08" db="EMBL/GenBank/DDBJ databases">
        <title>Genomic Encyclopedia of Type Strains, Phase IV (KMG-V): Genome sequencing to study the core and pangenomes of soil and plant-associated prokaryotes.</title>
        <authorList>
            <person name="Whitman W."/>
        </authorList>
    </citation>
    <scope>NUCLEOTIDE SEQUENCE [LARGE SCALE GENOMIC DNA]</scope>
    <source>
        <strain evidence="3 4">M8UP14</strain>
    </source>
</reference>
<keyword evidence="2" id="KW-0472">Membrane</keyword>
<dbReference type="EMBL" id="JACHIP010000004">
    <property type="protein sequence ID" value="MBB5058569.1"/>
    <property type="molecule type" value="Genomic_DNA"/>
</dbReference>
<evidence type="ECO:0000313" key="4">
    <source>
        <dbReference type="Proteomes" id="UP000540989"/>
    </source>
</evidence>